<organism evidence="2 3">
    <name type="scientific">Formivibrio citricus</name>
    <dbReference type="NCBI Taxonomy" id="83765"/>
    <lineage>
        <taxon>Bacteria</taxon>
        <taxon>Pseudomonadati</taxon>
        <taxon>Pseudomonadota</taxon>
        <taxon>Betaproteobacteria</taxon>
        <taxon>Neisseriales</taxon>
        <taxon>Chitinibacteraceae</taxon>
        <taxon>Formivibrio</taxon>
    </lineage>
</organism>
<name>A0A1I4Y4Y9_9NEIS</name>
<evidence type="ECO:0000313" key="3">
    <source>
        <dbReference type="Proteomes" id="UP000242869"/>
    </source>
</evidence>
<dbReference type="Pfam" id="PF05437">
    <property type="entry name" value="AzlD"/>
    <property type="match status" value="1"/>
</dbReference>
<feature type="transmembrane region" description="Helical" evidence="1">
    <location>
        <begin position="6"/>
        <end position="25"/>
    </location>
</feature>
<dbReference type="RefSeq" id="WP_091192724.1">
    <property type="nucleotide sequence ID" value="NZ_FOVE01000007.1"/>
</dbReference>
<keyword evidence="1" id="KW-0812">Transmembrane</keyword>
<sequence>MKYWLVIFGMAAATFPIRASFLVFGNRLDFPPLVRRALHYVPAAVLSALIVPMALMPKGSLALAPDNPYLVGTLVAGVVAFATRKTLLAIVASFVVYGMMRLI</sequence>
<accession>A0A1I4Y4Y9</accession>
<feature type="transmembrane region" description="Helical" evidence="1">
    <location>
        <begin position="69"/>
        <end position="97"/>
    </location>
</feature>
<evidence type="ECO:0000256" key="1">
    <source>
        <dbReference type="SAM" id="Phobius"/>
    </source>
</evidence>
<proteinExistence type="predicted"/>
<gene>
    <name evidence="2" type="ORF">SAMN05660284_01205</name>
</gene>
<keyword evidence="1" id="KW-1133">Transmembrane helix</keyword>
<dbReference type="EMBL" id="FOVE01000007">
    <property type="protein sequence ID" value="SFN32773.1"/>
    <property type="molecule type" value="Genomic_DNA"/>
</dbReference>
<dbReference type="STRING" id="83765.SAMN05660284_01205"/>
<protein>
    <submittedName>
        <fullName evidence="2">Branched-chain amino acid transport protein</fullName>
    </submittedName>
</protein>
<dbReference type="AlphaFoldDB" id="A0A1I4Y4Y9"/>
<feature type="transmembrane region" description="Helical" evidence="1">
    <location>
        <begin position="37"/>
        <end position="57"/>
    </location>
</feature>
<keyword evidence="1" id="KW-0472">Membrane</keyword>
<evidence type="ECO:0000313" key="2">
    <source>
        <dbReference type="EMBL" id="SFN32773.1"/>
    </source>
</evidence>
<reference evidence="3" key="1">
    <citation type="submission" date="2016-10" db="EMBL/GenBank/DDBJ databases">
        <authorList>
            <person name="Varghese N."/>
            <person name="Submissions S."/>
        </authorList>
    </citation>
    <scope>NUCLEOTIDE SEQUENCE [LARGE SCALE GENOMIC DNA]</scope>
    <source>
        <strain evidence="3">DSM 6150</strain>
    </source>
</reference>
<keyword evidence="3" id="KW-1185">Reference proteome</keyword>
<dbReference type="Proteomes" id="UP000242869">
    <property type="component" value="Unassembled WGS sequence"/>
</dbReference>
<dbReference type="InterPro" id="IPR008407">
    <property type="entry name" value="Brnchd-chn_aa_trnsp_AzlD"/>
</dbReference>
<dbReference type="OrthoDB" id="515103at2"/>